<dbReference type="InterPro" id="IPR027961">
    <property type="entry name" value="DUF4442"/>
</dbReference>
<comment type="caution">
    <text evidence="1">The sequence shown here is derived from an EMBL/GenBank/DDBJ whole genome shotgun (WGS) entry which is preliminary data.</text>
</comment>
<evidence type="ECO:0008006" key="3">
    <source>
        <dbReference type="Google" id="ProtNLM"/>
    </source>
</evidence>
<sequence>MLPEIMGMPPKSKFSAEILQAQAAFAGGAADYERIRLMVDSVVPFNNHVGVRVTELAHARAVAEVADRPEMRNHLGTVHAGAMFLAAEVACAGAFSGAVARRFAQVQSFVLRESKVSFLRPASGRIRAIGTVDEAVVESILAGTGDSRHEMTGKALLHDDQDTLVGKVDLDYVCWMKGA</sequence>
<gene>
    <name evidence="1" type="ORF">GCM10010191_07280</name>
</gene>
<dbReference type="EMBL" id="BAAARW010000002">
    <property type="protein sequence ID" value="GAA2402365.1"/>
    <property type="molecule type" value="Genomic_DNA"/>
</dbReference>
<dbReference type="Gene3D" id="3.10.129.10">
    <property type="entry name" value="Hotdog Thioesterase"/>
    <property type="match status" value="1"/>
</dbReference>
<dbReference type="Pfam" id="PF14539">
    <property type="entry name" value="DUF4442"/>
    <property type="match status" value="1"/>
</dbReference>
<name>A0ABP5VG84_9ACTN</name>
<accession>A0ABP5VG84</accession>
<dbReference type="InterPro" id="IPR029069">
    <property type="entry name" value="HotDog_dom_sf"/>
</dbReference>
<keyword evidence="2" id="KW-1185">Reference proteome</keyword>
<organism evidence="1 2">
    <name type="scientific">Actinomadura vinacea</name>
    <dbReference type="NCBI Taxonomy" id="115336"/>
    <lineage>
        <taxon>Bacteria</taxon>
        <taxon>Bacillati</taxon>
        <taxon>Actinomycetota</taxon>
        <taxon>Actinomycetes</taxon>
        <taxon>Streptosporangiales</taxon>
        <taxon>Thermomonosporaceae</taxon>
        <taxon>Actinomadura</taxon>
    </lineage>
</organism>
<proteinExistence type="predicted"/>
<dbReference type="Proteomes" id="UP001501231">
    <property type="component" value="Unassembled WGS sequence"/>
</dbReference>
<evidence type="ECO:0000313" key="1">
    <source>
        <dbReference type="EMBL" id="GAA2402365.1"/>
    </source>
</evidence>
<reference evidence="2" key="1">
    <citation type="journal article" date="2019" name="Int. J. Syst. Evol. Microbiol.">
        <title>The Global Catalogue of Microorganisms (GCM) 10K type strain sequencing project: providing services to taxonomists for standard genome sequencing and annotation.</title>
        <authorList>
            <consortium name="The Broad Institute Genomics Platform"/>
            <consortium name="The Broad Institute Genome Sequencing Center for Infectious Disease"/>
            <person name="Wu L."/>
            <person name="Ma J."/>
        </authorList>
    </citation>
    <scope>NUCLEOTIDE SEQUENCE [LARGE SCALE GENOMIC DNA]</scope>
    <source>
        <strain evidence="2">JCM 3325</strain>
    </source>
</reference>
<evidence type="ECO:0000313" key="2">
    <source>
        <dbReference type="Proteomes" id="UP001501231"/>
    </source>
</evidence>
<protein>
    <recommendedName>
        <fullName evidence="3">DUF4442 domain-containing protein</fullName>
    </recommendedName>
</protein>
<dbReference type="SUPFAM" id="SSF54637">
    <property type="entry name" value="Thioesterase/thiol ester dehydrase-isomerase"/>
    <property type="match status" value="1"/>
</dbReference>
<dbReference type="CDD" id="cd03443">
    <property type="entry name" value="PaaI_thioesterase"/>
    <property type="match status" value="1"/>
</dbReference>